<keyword evidence="3" id="KW-0238">DNA-binding</keyword>
<dbReference type="Pfam" id="PF04082">
    <property type="entry name" value="Fungal_trans"/>
    <property type="match status" value="1"/>
</dbReference>
<dbReference type="InterPro" id="IPR050797">
    <property type="entry name" value="Carb_Metab_Trans_Reg"/>
</dbReference>
<dbReference type="EMBL" id="CP055898">
    <property type="protein sequence ID" value="QKX53755.1"/>
    <property type="molecule type" value="Genomic_DNA"/>
</dbReference>
<dbReference type="Pfam" id="PF00172">
    <property type="entry name" value="Zn_clus"/>
    <property type="match status" value="1"/>
</dbReference>
<dbReference type="KEGG" id="trg:TRUGW13939_00835"/>
<dbReference type="GO" id="GO:0000981">
    <property type="term" value="F:DNA-binding transcription factor activity, RNA polymerase II-specific"/>
    <property type="evidence" value="ECO:0007669"/>
    <property type="project" value="InterPro"/>
</dbReference>
<evidence type="ECO:0000256" key="6">
    <source>
        <dbReference type="SAM" id="MobiDB-lite"/>
    </source>
</evidence>
<dbReference type="SUPFAM" id="SSF57701">
    <property type="entry name" value="Zn2/Cys6 DNA-binding domain"/>
    <property type="match status" value="1"/>
</dbReference>
<organism evidence="8 9">
    <name type="scientific">Talaromyces rugulosus</name>
    <name type="common">Penicillium rugulosum</name>
    <dbReference type="NCBI Taxonomy" id="121627"/>
    <lineage>
        <taxon>Eukaryota</taxon>
        <taxon>Fungi</taxon>
        <taxon>Dikarya</taxon>
        <taxon>Ascomycota</taxon>
        <taxon>Pezizomycotina</taxon>
        <taxon>Eurotiomycetes</taxon>
        <taxon>Eurotiomycetidae</taxon>
        <taxon>Eurotiales</taxon>
        <taxon>Trichocomaceae</taxon>
        <taxon>Talaromyces</taxon>
        <taxon>Talaromyces sect. Islandici</taxon>
    </lineage>
</organism>
<dbReference type="RefSeq" id="XP_035339934.1">
    <property type="nucleotide sequence ID" value="XM_035484041.1"/>
</dbReference>
<dbReference type="SMART" id="SM00066">
    <property type="entry name" value="GAL4"/>
    <property type="match status" value="1"/>
</dbReference>
<dbReference type="PROSITE" id="PS00463">
    <property type="entry name" value="ZN2_CY6_FUNGAL_1"/>
    <property type="match status" value="1"/>
</dbReference>
<dbReference type="InterPro" id="IPR036864">
    <property type="entry name" value="Zn2-C6_fun-type_DNA-bd_sf"/>
</dbReference>
<evidence type="ECO:0000256" key="3">
    <source>
        <dbReference type="ARBA" id="ARBA00023125"/>
    </source>
</evidence>
<dbReference type="GO" id="GO:0003677">
    <property type="term" value="F:DNA binding"/>
    <property type="evidence" value="ECO:0007669"/>
    <property type="project" value="UniProtKB-KW"/>
</dbReference>
<dbReference type="PANTHER" id="PTHR31668">
    <property type="entry name" value="GLUCOSE TRANSPORT TRANSCRIPTION REGULATOR RGT1-RELATED-RELATED"/>
    <property type="match status" value="1"/>
</dbReference>
<dbReference type="Gene3D" id="4.10.240.10">
    <property type="entry name" value="Zn(2)-C6 fungal-type DNA-binding domain"/>
    <property type="match status" value="1"/>
</dbReference>
<name>A0A7H8QJX1_TALRU</name>
<feature type="region of interest" description="Disordered" evidence="6">
    <location>
        <begin position="1"/>
        <end position="22"/>
    </location>
</feature>
<keyword evidence="4" id="KW-0804">Transcription</keyword>
<dbReference type="AlphaFoldDB" id="A0A7H8QJX1"/>
<dbReference type="OrthoDB" id="1924787at2759"/>
<feature type="compositionally biased region" description="Basic residues" evidence="6">
    <location>
        <begin position="13"/>
        <end position="22"/>
    </location>
</feature>
<protein>
    <recommendedName>
        <fullName evidence="7">Zn(2)-C6 fungal-type domain-containing protein</fullName>
    </recommendedName>
</protein>
<evidence type="ECO:0000313" key="9">
    <source>
        <dbReference type="Proteomes" id="UP000509510"/>
    </source>
</evidence>
<evidence type="ECO:0000256" key="4">
    <source>
        <dbReference type="ARBA" id="ARBA00023163"/>
    </source>
</evidence>
<accession>A0A7H8QJX1</accession>
<gene>
    <name evidence="8" type="ORF">TRUGW13939_00835</name>
</gene>
<feature type="domain" description="Zn(2)-C6 fungal-type" evidence="7">
    <location>
        <begin position="22"/>
        <end position="53"/>
    </location>
</feature>
<dbReference type="CDD" id="cd12148">
    <property type="entry name" value="fungal_TF_MHR"/>
    <property type="match status" value="1"/>
</dbReference>
<feature type="region of interest" description="Disordered" evidence="6">
    <location>
        <begin position="134"/>
        <end position="200"/>
    </location>
</feature>
<dbReference type="GO" id="GO:0006351">
    <property type="term" value="P:DNA-templated transcription"/>
    <property type="evidence" value="ECO:0007669"/>
    <property type="project" value="InterPro"/>
</dbReference>
<dbReference type="CDD" id="cd00067">
    <property type="entry name" value="GAL4"/>
    <property type="match status" value="1"/>
</dbReference>
<sequence>MDSRATEPAPPRRPYRSRRRRPCDVCRRRKQSCRIEGASPCTTCRTLGTPCTFNDPPCQRRRQVVRVSAVANQPDELHAASQQEPTWPIDDGLPLPLESIDATLFASHDSLWRAPFSPSELFPLEEVLPNISRDPAVNRPVEPWSQSEKSNNPATTVPLAARNQWAENHEEESFSSGQSPSSGSERDPDEMTQPSLPVKSLDHIEGFATQYLGLSADMDPYLLRDLQRDDGASRFPKFPYRGIQSGDAIAETEQIPVQFVLNSTHARTDPHNSNAQHVLDPEAAAQNKLDAIVCPETGVRLMSLFLRFVFPSFPVLSRTRLDLSGEKLVPQLSCLRLTPSYLLAVIYALALPFWRQDPLLCVSQSHANIPVNELRKIALEGVLSESQVPKLSVLQATLLYLQITEPGAPTKAPETHFRWSLLGFAVSLSNTLGLHLDCLSWPIPAWEKRLRRRLWWITFCDATWRSLLTGYTNPIVADQWEVSPLSEQDFVIDDLSCPTEATRLKETPERCEFCHRGYDFLFTAALSIIAYDVYTSFYTLRATRKCASDFKLSFETAKSLLQRIENWDREVPSYLRRDAARQPIAVKTTFHSYSSAYLRLACLTLEVLVHRAVFRSMKTASGGPSIDLLPNSVQPPTWQQDYLREARHKAKTTLMRLISFAQGLSCKDANSFWHSWARVCFSAISNFIILQLLKSSNRNEAKEAIIILDQWSAVLREQSILFDQIHSGLHRLDTILLSGFDNLFSCRGYIQDVLQERANAESEIPTKR</sequence>
<dbReference type="GO" id="GO:0001080">
    <property type="term" value="P:nitrogen catabolite activation of transcription from RNA polymerase II promoter"/>
    <property type="evidence" value="ECO:0007669"/>
    <property type="project" value="TreeGrafter"/>
</dbReference>
<dbReference type="PANTHER" id="PTHR31668:SF4">
    <property type="entry name" value="TRANSCRIPTIONAL ACTIVATOR PROTEIN DAL81"/>
    <property type="match status" value="1"/>
</dbReference>
<evidence type="ECO:0000256" key="1">
    <source>
        <dbReference type="ARBA" id="ARBA00022723"/>
    </source>
</evidence>
<dbReference type="GO" id="GO:0008270">
    <property type="term" value="F:zinc ion binding"/>
    <property type="evidence" value="ECO:0007669"/>
    <property type="project" value="InterPro"/>
</dbReference>
<keyword evidence="9" id="KW-1185">Reference proteome</keyword>
<dbReference type="GO" id="GO:0005634">
    <property type="term" value="C:nucleus"/>
    <property type="evidence" value="ECO:0007669"/>
    <property type="project" value="TreeGrafter"/>
</dbReference>
<evidence type="ECO:0000256" key="5">
    <source>
        <dbReference type="ARBA" id="ARBA00023242"/>
    </source>
</evidence>
<dbReference type="Proteomes" id="UP000509510">
    <property type="component" value="Chromosome I"/>
</dbReference>
<evidence type="ECO:0000256" key="2">
    <source>
        <dbReference type="ARBA" id="ARBA00023015"/>
    </source>
</evidence>
<keyword evidence="2" id="KW-0805">Transcription regulation</keyword>
<proteinExistence type="predicted"/>
<dbReference type="GeneID" id="55988348"/>
<evidence type="ECO:0000313" key="8">
    <source>
        <dbReference type="EMBL" id="QKX53755.1"/>
    </source>
</evidence>
<keyword evidence="5" id="KW-0539">Nucleus</keyword>
<dbReference type="InterPro" id="IPR007219">
    <property type="entry name" value="XnlR_reg_dom"/>
</dbReference>
<dbReference type="InterPro" id="IPR001138">
    <property type="entry name" value="Zn2Cys6_DnaBD"/>
</dbReference>
<evidence type="ECO:0000259" key="7">
    <source>
        <dbReference type="PROSITE" id="PS50048"/>
    </source>
</evidence>
<dbReference type="PROSITE" id="PS50048">
    <property type="entry name" value="ZN2_CY6_FUNGAL_2"/>
    <property type="match status" value="1"/>
</dbReference>
<keyword evidence="1" id="KW-0479">Metal-binding</keyword>
<feature type="compositionally biased region" description="Polar residues" evidence="6">
    <location>
        <begin position="144"/>
        <end position="155"/>
    </location>
</feature>
<reference evidence="9" key="1">
    <citation type="submission" date="2020-06" db="EMBL/GenBank/DDBJ databases">
        <title>A chromosome-scale genome assembly of Talaromyces rugulosus W13939.</title>
        <authorList>
            <person name="Wang B."/>
            <person name="Guo L."/>
            <person name="Ye K."/>
            <person name="Wang L."/>
        </authorList>
    </citation>
    <scope>NUCLEOTIDE SEQUENCE [LARGE SCALE GENOMIC DNA]</scope>
    <source>
        <strain evidence="9">W13939</strain>
    </source>
</reference>
<feature type="compositionally biased region" description="Low complexity" evidence="6">
    <location>
        <begin position="174"/>
        <end position="183"/>
    </location>
</feature>